<dbReference type="Pfam" id="PF25508">
    <property type="entry name" value="TRPM2"/>
    <property type="match status" value="1"/>
</dbReference>
<dbReference type="PANTHER" id="PTHR13800:SF1">
    <property type="entry name" value="TRANSIENT RECEPTOR POTENTIAL CATION CHANNEL TRPM"/>
    <property type="match status" value="1"/>
</dbReference>
<feature type="coiled-coil region" evidence="5">
    <location>
        <begin position="244"/>
        <end position="271"/>
    </location>
</feature>
<sequence length="767" mass="89359">MDDQENGDHVKRLNLSQLAIALSLNRPDVANQKVFLDDVQWDMEDLFPFIMDALINNKTRFLELFLSKSFDFGEFLTFQRLEDLYTNTINCLGDTSNSELKRILVAVNKKVPKKLTLDLLGRVIRRLTGGQFKPTYLKPKFINKYTKYVDPMSANKTTEKAALNSQSEGSEEASSCDHEVENQEEEFEEKSEDLNCFDDAYMELFIWAILTKRFETAKLFWTVEKEAMPCALMGAMFLRKMTVFATSDRQKEELRAEASKYEERAVGVLDECEANNVTMARECLIREQTLFGERSTIELAAEGESIIFLAHGQCQDYLTIAWNNTMDPRRTMLETALSLFFGLIFCPFLIPYSMSFREEIYDTAVDELRNVFLFAPLAQTQRDDGQNIIVKRGERTYKQAMRVGIQKIRDFYFAPATRFYYTLVSRYCLKLFYLAFLEYFTYVIMFTMKADDTTISIYVAFLFLWVISLLLEEVRQLFLSGITISDYLNDLWNALDLLGLSLFFFGFLMYTLVLYDSDADHLLMYVLNSTPITSQRESLIRLSRISWGLSLFIYFIRLMQFFAISRTLGPMIIMIQRMVVKDLIPFITVYMVTTLGFSVLQWVVSFVPTKSTDDSLNFRTLFYALRYAFFQIFGDYNFEFFQQVSDSLIDPCLDKCYAYEKQRERQLMQWERLRALDYQRKVLYAQQGMTSSDKRIVVRTTSVEMTPIPSGNINPQAGTFGQNMQSNENRESSQKLEIRNSQSFKLIQFSGRNTPEFGLLFFTDLSE</sequence>
<dbReference type="EMBL" id="JBJKFK010001420">
    <property type="protein sequence ID" value="KAL3313152.1"/>
    <property type="molecule type" value="Genomic_DNA"/>
</dbReference>
<reference evidence="9 10" key="1">
    <citation type="submission" date="2024-11" db="EMBL/GenBank/DDBJ databases">
        <title>Adaptive evolution of stress response genes in parasites aligns with host niche diversity.</title>
        <authorList>
            <person name="Hahn C."/>
            <person name="Resl P."/>
        </authorList>
    </citation>
    <scope>NUCLEOTIDE SEQUENCE [LARGE SCALE GENOMIC DNA]</scope>
    <source>
        <strain evidence="9">EGGRZ-B1_66</strain>
        <tissue evidence="9">Body</tissue>
    </source>
</reference>
<evidence type="ECO:0000259" key="8">
    <source>
        <dbReference type="Pfam" id="PF25508"/>
    </source>
</evidence>
<feature type="transmembrane region" description="Helical" evidence="7">
    <location>
        <begin position="583"/>
        <end position="604"/>
    </location>
</feature>
<keyword evidence="9" id="KW-0675">Receptor</keyword>
<organism evidence="9 10">
    <name type="scientific">Cichlidogyrus casuarinus</name>
    <dbReference type="NCBI Taxonomy" id="1844966"/>
    <lineage>
        <taxon>Eukaryota</taxon>
        <taxon>Metazoa</taxon>
        <taxon>Spiralia</taxon>
        <taxon>Lophotrochozoa</taxon>
        <taxon>Platyhelminthes</taxon>
        <taxon>Monogenea</taxon>
        <taxon>Monopisthocotylea</taxon>
        <taxon>Dactylogyridea</taxon>
        <taxon>Ancyrocephalidae</taxon>
        <taxon>Cichlidogyrus</taxon>
    </lineage>
</organism>
<keyword evidence="5" id="KW-0175">Coiled coil</keyword>
<feature type="region of interest" description="Disordered" evidence="6">
    <location>
        <begin position="159"/>
        <end position="191"/>
    </location>
</feature>
<evidence type="ECO:0000256" key="6">
    <source>
        <dbReference type="SAM" id="MobiDB-lite"/>
    </source>
</evidence>
<protein>
    <submittedName>
        <fullName evidence="9">Transient receptor putative cation channel subfamily M member 2</fullName>
    </submittedName>
</protein>
<evidence type="ECO:0000256" key="1">
    <source>
        <dbReference type="ARBA" id="ARBA00004141"/>
    </source>
</evidence>
<evidence type="ECO:0000256" key="5">
    <source>
        <dbReference type="SAM" id="Coils"/>
    </source>
</evidence>
<keyword evidence="10" id="KW-1185">Reference proteome</keyword>
<dbReference type="InterPro" id="IPR057366">
    <property type="entry name" value="TRPM-like"/>
</dbReference>
<feature type="domain" description="TRPM-like" evidence="8">
    <location>
        <begin position="34"/>
        <end position="311"/>
    </location>
</feature>
<comment type="caution">
    <text evidence="9">The sequence shown here is derived from an EMBL/GenBank/DDBJ whole genome shotgun (WGS) entry which is preliminary data.</text>
</comment>
<feature type="compositionally biased region" description="Acidic residues" evidence="6">
    <location>
        <begin position="182"/>
        <end position="191"/>
    </location>
</feature>
<evidence type="ECO:0000256" key="7">
    <source>
        <dbReference type="SAM" id="Phobius"/>
    </source>
</evidence>
<comment type="subcellular location">
    <subcellularLocation>
        <location evidence="1">Membrane</location>
        <topology evidence="1">Multi-pass membrane protein</topology>
    </subcellularLocation>
</comment>
<gene>
    <name evidence="9" type="primary">TRPM2_11</name>
    <name evidence="9" type="ORF">Ciccas_008247</name>
</gene>
<dbReference type="InterPro" id="IPR050927">
    <property type="entry name" value="TRPM"/>
</dbReference>
<name>A0ABD2Q1Y5_9PLAT</name>
<feature type="transmembrane region" description="Helical" evidence="7">
    <location>
        <begin position="545"/>
        <end position="563"/>
    </location>
</feature>
<feature type="transmembrane region" description="Helical" evidence="7">
    <location>
        <begin position="427"/>
        <end position="448"/>
    </location>
</feature>
<keyword evidence="2 7" id="KW-0812">Transmembrane</keyword>
<feature type="transmembrane region" description="Helical" evidence="7">
    <location>
        <begin position="454"/>
        <end position="471"/>
    </location>
</feature>
<evidence type="ECO:0000256" key="2">
    <source>
        <dbReference type="ARBA" id="ARBA00022692"/>
    </source>
</evidence>
<feature type="transmembrane region" description="Helical" evidence="7">
    <location>
        <begin position="491"/>
        <end position="515"/>
    </location>
</feature>
<evidence type="ECO:0000256" key="3">
    <source>
        <dbReference type="ARBA" id="ARBA00022989"/>
    </source>
</evidence>
<evidence type="ECO:0000256" key="4">
    <source>
        <dbReference type="ARBA" id="ARBA00023136"/>
    </source>
</evidence>
<dbReference type="PANTHER" id="PTHR13800">
    <property type="entry name" value="TRANSIENT RECEPTOR POTENTIAL CATION CHANNEL, SUBFAMILY M, MEMBER 6"/>
    <property type="match status" value="1"/>
</dbReference>
<proteinExistence type="predicted"/>
<feature type="transmembrane region" description="Helical" evidence="7">
    <location>
        <begin position="332"/>
        <end position="350"/>
    </location>
</feature>
<dbReference type="GO" id="GO:0016020">
    <property type="term" value="C:membrane"/>
    <property type="evidence" value="ECO:0007669"/>
    <property type="project" value="UniProtKB-SubCell"/>
</dbReference>
<accession>A0ABD2Q1Y5</accession>
<keyword evidence="3 7" id="KW-1133">Transmembrane helix</keyword>
<dbReference type="AlphaFoldDB" id="A0ABD2Q1Y5"/>
<evidence type="ECO:0000313" key="9">
    <source>
        <dbReference type="EMBL" id="KAL3313152.1"/>
    </source>
</evidence>
<keyword evidence="4 7" id="KW-0472">Membrane</keyword>
<dbReference type="Proteomes" id="UP001626550">
    <property type="component" value="Unassembled WGS sequence"/>
</dbReference>
<evidence type="ECO:0000313" key="10">
    <source>
        <dbReference type="Proteomes" id="UP001626550"/>
    </source>
</evidence>